<evidence type="ECO:0000313" key="6">
    <source>
        <dbReference type="EMBL" id="MFC4360139.1"/>
    </source>
</evidence>
<dbReference type="GO" id="GO:0031411">
    <property type="term" value="C:gas vesicle"/>
    <property type="evidence" value="ECO:0007669"/>
    <property type="project" value="UniProtKB-SubCell"/>
</dbReference>
<evidence type="ECO:0000256" key="5">
    <source>
        <dbReference type="SAM" id="MobiDB-lite"/>
    </source>
</evidence>
<dbReference type="RefSeq" id="WP_267623166.1">
    <property type="nucleotide sequence ID" value="NZ_JAODIW010000008.1"/>
</dbReference>
<feature type="compositionally biased region" description="Basic and acidic residues" evidence="5">
    <location>
        <begin position="286"/>
        <end position="296"/>
    </location>
</feature>
<evidence type="ECO:0000256" key="2">
    <source>
        <dbReference type="ARBA" id="ARBA00035108"/>
    </source>
</evidence>
<dbReference type="InterPro" id="IPR009430">
    <property type="entry name" value="GvpL/GvpF"/>
</dbReference>
<dbReference type="Proteomes" id="UP001595921">
    <property type="component" value="Unassembled WGS sequence"/>
</dbReference>
<evidence type="ECO:0000256" key="3">
    <source>
        <dbReference type="ARBA" id="ARBA00035643"/>
    </source>
</evidence>
<keyword evidence="1" id="KW-0304">Gas vesicle</keyword>
<feature type="region of interest" description="Disordered" evidence="5">
    <location>
        <begin position="271"/>
        <end position="319"/>
    </location>
</feature>
<dbReference type="InterPro" id="IPR054796">
    <property type="entry name" value="Gas_vesic_GvpL"/>
</dbReference>
<comment type="subcellular location">
    <subcellularLocation>
        <location evidence="2">Gas vesicle</location>
    </subcellularLocation>
</comment>
<evidence type="ECO:0000256" key="1">
    <source>
        <dbReference type="ARBA" id="ARBA00022987"/>
    </source>
</evidence>
<keyword evidence="7" id="KW-1185">Reference proteome</keyword>
<accession>A0ABD5PHX6</accession>
<name>A0ABD5PHX6_9EURY</name>
<protein>
    <submittedName>
        <fullName evidence="6">Gas vesicle protein GvpL</fullName>
    </submittedName>
</protein>
<sequence>MSERGGTTAAGAGADADFEEGRYVFCVVAVDDPDDVVFSTAGIEEGETELVVADGEDTDTVAAVVQPVTGPFDSSVPAEIQRWLLDHQRVVDEAGERFGTPLPFRFDTVVRGDDDAVRAWLSEERPRLVEALDRFDGRWEYRVEVVYDREDAREEVAAADDELAELQAEIDAADEGTAFLLEKKYERRLESLLGEREAERAAGLAARLEPLVDGFGDLGDRPSLGLDVGDADDESETLARFALLADDDGTEAVGDELDAVAADPGVEVRFTGPWPPYSFAPSFGEVGDRGEGRGDGDGGSAPGADSGAEADGPDSDPTP</sequence>
<dbReference type="NCBIfam" id="NF045778">
    <property type="entry name" value="gas_vesic_GvpL"/>
    <property type="match status" value="1"/>
</dbReference>
<feature type="coiled-coil region" evidence="4">
    <location>
        <begin position="149"/>
        <end position="202"/>
    </location>
</feature>
<gene>
    <name evidence="6" type="primary">gvpL</name>
    <name evidence="6" type="ORF">ACFO0N_19495</name>
</gene>
<comment type="caution">
    <text evidence="6">The sequence shown here is derived from an EMBL/GenBank/DDBJ whole genome shotgun (WGS) entry which is preliminary data.</text>
</comment>
<dbReference type="AlphaFoldDB" id="A0ABD5PHX6"/>
<proteinExistence type="inferred from homology"/>
<comment type="similarity">
    <text evidence="3">Belongs to the gas vesicle GvpF/GvpL family.</text>
</comment>
<evidence type="ECO:0000256" key="4">
    <source>
        <dbReference type="SAM" id="Coils"/>
    </source>
</evidence>
<dbReference type="Pfam" id="PF06386">
    <property type="entry name" value="GvpL_GvpF"/>
    <property type="match status" value="1"/>
</dbReference>
<reference evidence="6 7" key="1">
    <citation type="journal article" date="2019" name="Int. J. Syst. Evol. Microbiol.">
        <title>The Global Catalogue of Microorganisms (GCM) 10K type strain sequencing project: providing services to taxonomists for standard genome sequencing and annotation.</title>
        <authorList>
            <consortium name="The Broad Institute Genomics Platform"/>
            <consortium name="The Broad Institute Genome Sequencing Center for Infectious Disease"/>
            <person name="Wu L."/>
            <person name="Ma J."/>
        </authorList>
    </citation>
    <scope>NUCLEOTIDE SEQUENCE [LARGE SCALE GENOMIC DNA]</scope>
    <source>
        <strain evidence="6 7">CGMCC 1.12553</strain>
    </source>
</reference>
<dbReference type="PANTHER" id="PTHR36852:SF1">
    <property type="entry name" value="PROTEIN GVPL 2"/>
    <property type="match status" value="1"/>
</dbReference>
<organism evidence="6 7">
    <name type="scientific">Halobium salinum</name>
    <dbReference type="NCBI Taxonomy" id="1364940"/>
    <lineage>
        <taxon>Archaea</taxon>
        <taxon>Methanobacteriati</taxon>
        <taxon>Methanobacteriota</taxon>
        <taxon>Stenosarchaea group</taxon>
        <taxon>Halobacteria</taxon>
        <taxon>Halobacteriales</taxon>
        <taxon>Haloferacaceae</taxon>
        <taxon>Halobium</taxon>
    </lineage>
</organism>
<evidence type="ECO:0000313" key="7">
    <source>
        <dbReference type="Proteomes" id="UP001595921"/>
    </source>
</evidence>
<dbReference type="EMBL" id="JBHSDS010000010">
    <property type="protein sequence ID" value="MFC4360139.1"/>
    <property type="molecule type" value="Genomic_DNA"/>
</dbReference>
<keyword evidence="4" id="KW-0175">Coiled coil</keyword>
<dbReference type="PANTHER" id="PTHR36852">
    <property type="entry name" value="PROTEIN GVPL 2"/>
    <property type="match status" value="1"/>
</dbReference>